<feature type="non-terminal residue" evidence="4">
    <location>
        <position position="502"/>
    </location>
</feature>
<dbReference type="Proteomes" id="UP000728032">
    <property type="component" value="Unassembled WGS sequence"/>
</dbReference>
<feature type="transmembrane region" description="Helical" evidence="2">
    <location>
        <begin position="369"/>
        <end position="394"/>
    </location>
</feature>
<feature type="region of interest" description="Disordered" evidence="1">
    <location>
        <begin position="249"/>
        <end position="270"/>
    </location>
</feature>
<evidence type="ECO:0000256" key="2">
    <source>
        <dbReference type="SAM" id="Phobius"/>
    </source>
</evidence>
<dbReference type="OrthoDB" id="5970528at2759"/>
<protein>
    <recommendedName>
        <fullName evidence="3">SUEL-type lectin domain-containing protein</fullName>
    </recommendedName>
</protein>
<dbReference type="CDD" id="cd22828">
    <property type="entry name" value="Gal_Rha_Lectin_EVA1_EVA1C_rpt1"/>
    <property type="match status" value="1"/>
</dbReference>
<feature type="domain" description="SUEL-type lectin" evidence="3">
    <location>
        <begin position="14"/>
        <end position="125"/>
    </location>
</feature>
<dbReference type="AlphaFoldDB" id="A0A7R9QU93"/>
<dbReference type="EMBL" id="CAJPVJ010012960">
    <property type="protein sequence ID" value="CAG2174603.1"/>
    <property type="molecule type" value="Genomic_DNA"/>
</dbReference>
<evidence type="ECO:0000313" key="4">
    <source>
        <dbReference type="EMBL" id="CAD7657417.1"/>
    </source>
</evidence>
<evidence type="ECO:0000256" key="1">
    <source>
        <dbReference type="SAM" id="MobiDB-lite"/>
    </source>
</evidence>
<proteinExistence type="predicted"/>
<organism evidence="4">
    <name type="scientific">Oppiella nova</name>
    <dbReference type="NCBI Taxonomy" id="334625"/>
    <lineage>
        <taxon>Eukaryota</taxon>
        <taxon>Metazoa</taxon>
        <taxon>Ecdysozoa</taxon>
        <taxon>Arthropoda</taxon>
        <taxon>Chelicerata</taxon>
        <taxon>Arachnida</taxon>
        <taxon>Acari</taxon>
        <taxon>Acariformes</taxon>
        <taxon>Sarcoptiformes</taxon>
        <taxon>Oribatida</taxon>
        <taxon>Brachypylina</taxon>
        <taxon>Oppioidea</taxon>
        <taxon>Oppiidae</taxon>
        <taxon>Oppiella</taxon>
    </lineage>
</organism>
<dbReference type="PANTHER" id="PTHR46780">
    <property type="entry name" value="PROTEIN EVA-1"/>
    <property type="match status" value="1"/>
</dbReference>
<reference evidence="4" key="1">
    <citation type="submission" date="2020-11" db="EMBL/GenBank/DDBJ databases">
        <authorList>
            <person name="Tran Van P."/>
        </authorList>
    </citation>
    <scope>NUCLEOTIDE SEQUENCE</scope>
</reference>
<feature type="compositionally biased region" description="Polar residues" evidence="1">
    <location>
        <begin position="475"/>
        <end position="502"/>
    </location>
</feature>
<dbReference type="Gene3D" id="2.60.120.740">
    <property type="match status" value="2"/>
</dbReference>
<dbReference type="Pfam" id="PF02140">
    <property type="entry name" value="SUEL_Lectin"/>
    <property type="match status" value="2"/>
</dbReference>
<gene>
    <name evidence="4" type="ORF">ONB1V03_LOCUS14047</name>
</gene>
<dbReference type="InterPro" id="IPR043159">
    <property type="entry name" value="Lectin_gal-bd_sf"/>
</dbReference>
<keyword evidence="5" id="KW-1185">Reference proteome</keyword>
<sequence>ALLSGTLRTFQVHACDGEELRLECLPNTVISIYLAQYGRTVPSHQLCPTPPPPSSSLPSTNSTITSNTTSDCLTSDTLRYSLLQKVESSCREQRVCKFMTSPQSFGGIDPCPGVRKYAEIAFKCRPNTFYNKVVCEGERLRLKCHKTSRIVIYSAAFGSTQAGVPECPQPDASQQPMSQSMAASEECRVSYATETVMSSCHGRKKCSLEADIGTFGAPGCSKGTRLHLKVVYTCVPKDVLKELEIGVTDTEKSNSDNSLSNEDGVDTSDYTGFVEEPRYVPEQEQPSTSPVSGHKVTGKVDKEDLEIKYISPGDRSDVVVKNSDYNIANNNSADSDVNCTLIAPPEKVIGFISDWISAVNFIKRNTERLVLYLLVSLCGSLVCFLIVLSSRLFLQKRKAIRKAKDDMPACHPFGGLTDEHVDDILDQLDGVTTLTEPLNHSHHHNHLHHHHPIQVVRYGNNGGTGGAANGVNTASRTSSMRRQNSDTNPRSLTRSLNNYYYN</sequence>
<feature type="compositionally biased region" description="Low complexity" evidence="1">
    <location>
        <begin position="56"/>
        <end position="68"/>
    </location>
</feature>
<name>A0A7R9QU93_9ACAR</name>
<dbReference type="InterPro" id="IPR000922">
    <property type="entry name" value="Lectin_gal-bd_dom"/>
</dbReference>
<dbReference type="EMBL" id="OC927785">
    <property type="protein sequence ID" value="CAD7657417.1"/>
    <property type="molecule type" value="Genomic_DNA"/>
</dbReference>
<keyword evidence="2" id="KW-1133">Transmembrane helix</keyword>
<feature type="region of interest" description="Disordered" evidence="1">
    <location>
        <begin position="45"/>
        <end position="68"/>
    </location>
</feature>
<keyword evidence="2" id="KW-0812">Transmembrane</keyword>
<keyword evidence="2" id="KW-0472">Membrane</keyword>
<dbReference type="PROSITE" id="PS50228">
    <property type="entry name" value="SUEL_LECTIN"/>
    <property type="match status" value="2"/>
</dbReference>
<dbReference type="GO" id="GO:0030246">
    <property type="term" value="F:carbohydrate binding"/>
    <property type="evidence" value="ECO:0007669"/>
    <property type="project" value="InterPro"/>
</dbReference>
<evidence type="ECO:0000259" key="3">
    <source>
        <dbReference type="PROSITE" id="PS50228"/>
    </source>
</evidence>
<dbReference type="CDD" id="cd22829">
    <property type="entry name" value="Gal_Rha_Lectin_EVA1_EVA1C_rpt2"/>
    <property type="match status" value="1"/>
</dbReference>
<accession>A0A7R9QU93</accession>
<feature type="domain" description="SUEL-type lectin" evidence="3">
    <location>
        <begin position="134"/>
        <end position="235"/>
    </location>
</feature>
<evidence type="ECO:0000313" key="5">
    <source>
        <dbReference type="Proteomes" id="UP000728032"/>
    </source>
</evidence>
<feature type="region of interest" description="Disordered" evidence="1">
    <location>
        <begin position="461"/>
        <end position="502"/>
    </location>
</feature>